<accession>A0A6M7UV39</accession>
<protein>
    <recommendedName>
        <fullName evidence="3">Phasin domain-containing protein</fullName>
    </recommendedName>
</protein>
<evidence type="ECO:0008006" key="3">
    <source>
        <dbReference type="Google" id="ProtNLM"/>
    </source>
</evidence>
<evidence type="ECO:0000313" key="1">
    <source>
        <dbReference type="EMBL" id="QKC79908.1"/>
    </source>
</evidence>
<dbReference type="Proteomes" id="UP000503339">
    <property type="component" value="Chromosome"/>
</dbReference>
<proteinExistence type="predicted"/>
<reference evidence="1 2" key="1">
    <citation type="submission" date="2018-10" db="EMBL/GenBank/DDBJ databases">
        <authorList>
            <person name="Perry B.J."/>
            <person name="Sullivan J.T."/>
            <person name="Murphy R.J.T."/>
            <person name="Ramsay J.P."/>
            <person name="Ronson C.W."/>
        </authorList>
    </citation>
    <scope>NUCLEOTIDE SEQUENCE [LARGE SCALE GENOMIC DNA]</scope>
    <source>
        <strain evidence="1 2">NZP2014</strain>
    </source>
</reference>
<organism evidence="1 2">
    <name type="scientific">Mesorhizobium erdmanii</name>
    <dbReference type="NCBI Taxonomy" id="1777866"/>
    <lineage>
        <taxon>Bacteria</taxon>
        <taxon>Pseudomonadati</taxon>
        <taxon>Pseudomonadota</taxon>
        <taxon>Alphaproteobacteria</taxon>
        <taxon>Hyphomicrobiales</taxon>
        <taxon>Phyllobacteriaceae</taxon>
        <taxon>Mesorhizobium</taxon>
    </lineage>
</organism>
<keyword evidence="2" id="KW-1185">Reference proteome</keyword>
<name>A0A6M7UV39_9HYPH</name>
<dbReference type="EMBL" id="CP033361">
    <property type="protein sequence ID" value="QKC79908.1"/>
    <property type="molecule type" value="Genomic_DNA"/>
</dbReference>
<dbReference type="RefSeq" id="WP_064988365.1">
    <property type="nucleotide sequence ID" value="NZ_CP033361.1"/>
</dbReference>
<gene>
    <name evidence="1" type="ORF">EB233_17460</name>
</gene>
<sequence length="121" mass="12970">MRKTGQSRRVRESASIGADLMLAPMVAMMRLPLMARDARSGEPWSTETARAISEKTVAMAEGALAAQMSFLQSASRFWPEVLSGRTPSLFNGIAAERSIGAALKPASKAVKANFQRLSSKG</sequence>
<dbReference type="KEGG" id="merd:EB233_17460"/>
<dbReference type="AlphaFoldDB" id="A0A6M7UV39"/>
<evidence type="ECO:0000313" key="2">
    <source>
        <dbReference type="Proteomes" id="UP000503339"/>
    </source>
</evidence>